<keyword evidence="6" id="KW-0670">Pyruvate</keyword>
<evidence type="ECO:0000256" key="2">
    <source>
        <dbReference type="ARBA" id="ARBA00007412"/>
    </source>
</evidence>
<dbReference type="InterPro" id="IPR016105">
    <property type="entry name" value="Pyr-dep_his/arg-deCO2ase_sand"/>
</dbReference>
<dbReference type="GO" id="GO:0008792">
    <property type="term" value="F:arginine decarboxylase activity"/>
    <property type="evidence" value="ECO:0007669"/>
    <property type="project" value="UniProtKB-EC"/>
</dbReference>
<evidence type="ECO:0000313" key="8">
    <source>
        <dbReference type="EMBL" id="MFC7082293.1"/>
    </source>
</evidence>
<comment type="caution">
    <text evidence="8">The sequence shown here is derived from an EMBL/GenBank/DDBJ whole genome shotgun (WGS) entry which is preliminary data.</text>
</comment>
<dbReference type="SFLD" id="SFLDG01170">
    <property type="entry name" value="Pyruvoyl-dependent_arginine_de"/>
    <property type="match status" value="1"/>
</dbReference>
<dbReference type="Pfam" id="PF01862">
    <property type="entry name" value="PvlArgDC"/>
    <property type="match status" value="1"/>
</dbReference>
<evidence type="ECO:0000256" key="6">
    <source>
        <dbReference type="ARBA" id="ARBA00023317"/>
    </source>
</evidence>
<dbReference type="Gene3D" id="3.50.20.10">
    <property type="entry name" value="Pyruvoyl-Dependent Histidine Decarboxylase, subunit B"/>
    <property type="match status" value="1"/>
</dbReference>
<dbReference type="GeneID" id="79304294"/>
<dbReference type="InterPro" id="IPR016104">
    <property type="entry name" value="Pyr-dep_his/arg-deCO2ase"/>
</dbReference>
<accession>A0ABD5WQ33</accession>
<dbReference type="SFLD" id="SFLDS00055">
    <property type="entry name" value="Pyruvoyl-Dependent_Histidine/A"/>
    <property type="match status" value="1"/>
</dbReference>
<dbReference type="PANTHER" id="PTHR40438">
    <property type="entry name" value="PYRUVOYL-DEPENDENT ARGININE DECARBOXYLASE"/>
    <property type="match status" value="1"/>
</dbReference>
<dbReference type="EMBL" id="JBHSZH010000005">
    <property type="protein sequence ID" value="MFC7082293.1"/>
    <property type="molecule type" value="Genomic_DNA"/>
</dbReference>
<evidence type="ECO:0000256" key="7">
    <source>
        <dbReference type="ARBA" id="ARBA00049309"/>
    </source>
</evidence>
<dbReference type="PANTHER" id="PTHR40438:SF1">
    <property type="entry name" value="PYRUVOYL-DEPENDENT ARGININE DECARBOXYLASE"/>
    <property type="match status" value="1"/>
</dbReference>
<gene>
    <name evidence="8" type="ORF">ACFQJ6_21615</name>
</gene>
<keyword evidence="9" id="KW-1185">Reference proteome</keyword>
<protein>
    <recommendedName>
        <fullName evidence="3">arginine decarboxylase</fullName>
        <ecNumber evidence="3">4.1.1.19</ecNumber>
    </recommendedName>
</protein>
<comment type="cofactor">
    <cofactor evidence="1">
        <name>pyruvate</name>
        <dbReference type="ChEBI" id="CHEBI:15361"/>
    </cofactor>
</comment>
<reference evidence="8 9" key="1">
    <citation type="journal article" date="2019" name="Int. J. Syst. Evol. Microbiol.">
        <title>The Global Catalogue of Microorganisms (GCM) 10K type strain sequencing project: providing services to taxonomists for standard genome sequencing and annotation.</title>
        <authorList>
            <consortium name="The Broad Institute Genomics Platform"/>
            <consortium name="The Broad Institute Genome Sequencing Center for Infectious Disease"/>
            <person name="Wu L."/>
            <person name="Ma J."/>
        </authorList>
    </citation>
    <scope>NUCLEOTIDE SEQUENCE [LARGE SCALE GENOMIC DNA]</scope>
    <source>
        <strain evidence="8 9">DT72</strain>
    </source>
</reference>
<proteinExistence type="inferred from homology"/>
<dbReference type="EC" id="4.1.1.19" evidence="3"/>
<comment type="similarity">
    <text evidence="2">Belongs to the PdaD family.</text>
</comment>
<dbReference type="RefSeq" id="WP_276279715.1">
    <property type="nucleotide sequence ID" value="NZ_CP119809.1"/>
</dbReference>
<dbReference type="InterPro" id="IPR002724">
    <property type="entry name" value="Pyruvoyl-dep_arg_deCO2ase"/>
</dbReference>
<comment type="catalytic activity">
    <reaction evidence="7">
        <text>L-arginine + H(+) = agmatine + CO2</text>
        <dbReference type="Rhea" id="RHEA:17641"/>
        <dbReference type="ChEBI" id="CHEBI:15378"/>
        <dbReference type="ChEBI" id="CHEBI:16526"/>
        <dbReference type="ChEBI" id="CHEBI:32682"/>
        <dbReference type="ChEBI" id="CHEBI:58145"/>
        <dbReference type="EC" id="4.1.1.19"/>
    </reaction>
</comment>
<sequence>MSTIRVAWGTGTGPTEMSAYDAALADANLHNYNLVAVSSVIPADAEVEAVGTAPDLGPAGERLTVVEASATRAGPGHVSAALGWTASEGEPDADGSGPGLFYEAAGETDPEVVAERVRTGLAAGRDLREWTFTDERIETATIDPDAGTYASAVVIAAYGESEPIC</sequence>
<evidence type="ECO:0000256" key="5">
    <source>
        <dbReference type="ARBA" id="ARBA00023239"/>
    </source>
</evidence>
<evidence type="ECO:0000256" key="1">
    <source>
        <dbReference type="ARBA" id="ARBA00001928"/>
    </source>
</evidence>
<evidence type="ECO:0000313" key="9">
    <source>
        <dbReference type="Proteomes" id="UP001596407"/>
    </source>
</evidence>
<dbReference type="Proteomes" id="UP001596407">
    <property type="component" value="Unassembled WGS sequence"/>
</dbReference>
<dbReference type="SUPFAM" id="SSF56271">
    <property type="entry name" value="Pyruvoyl-dependent histidine and arginine decarboxylases"/>
    <property type="match status" value="1"/>
</dbReference>
<keyword evidence="5" id="KW-0456">Lyase</keyword>
<dbReference type="AlphaFoldDB" id="A0ABD5WQ33"/>
<evidence type="ECO:0000256" key="4">
    <source>
        <dbReference type="ARBA" id="ARBA00022793"/>
    </source>
</evidence>
<name>A0ABD5WQ33_9EURY</name>
<keyword evidence="4" id="KW-0210">Decarboxylase</keyword>
<evidence type="ECO:0000256" key="3">
    <source>
        <dbReference type="ARBA" id="ARBA00012426"/>
    </source>
</evidence>
<organism evidence="8 9">
    <name type="scientific">Halorussus caseinilyticus</name>
    <dbReference type="NCBI Taxonomy" id="3034025"/>
    <lineage>
        <taxon>Archaea</taxon>
        <taxon>Methanobacteriati</taxon>
        <taxon>Methanobacteriota</taxon>
        <taxon>Stenosarchaea group</taxon>
        <taxon>Halobacteria</taxon>
        <taxon>Halobacteriales</taxon>
        <taxon>Haladaptataceae</taxon>
        <taxon>Halorussus</taxon>
    </lineage>
</organism>